<dbReference type="Proteomes" id="UP000681720">
    <property type="component" value="Unassembled WGS sequence"/>
</dbReference>
<organism evidence="2 4">
    <name type="scientific">Rotaria magnacalcarata</name>
    <dbReference type="NCBI Taxonomy" id="392030"/>
    <lineage>
        <taxon>Eukaryota</taxon>
        <taxon>Metazoa</taxon>
        <taxon>Spiralia</taxon>
        <taxon>Gnathifera</taxon>
        <taxon>Rotifera</taxon>
        <taxon>Eurotatoria</taxon>
        <taxon>Bdelloidea</taxon>
        <taxon>Philodinida</taxon>
        <taxon>Philodinidae</taxon>
        <taxon>Rotaria</taxon>
    </lineage>
</organism>
<evidence type="ECO:0000313" key="3">
    <source>
        <dbReference type="EMBL" id="CAF5060986.1"/>
    </source>
</evidence>
<feature type="non-terminal residue" evidence="2">
    <location>
        <position position="76"/>
    </location>
</feature>
<gene>
    <name evidence="1" type="ORF">BYL167_LOCUS51698</name>
    <name evidence="3" type="ORF">GIL414_LOCUS60522</name>
    <name evidence="2" type="ORF">SMN809_LOCUS58958</name>
</gene>
<evidence type="ECO:0000313" key="1">
    <source>
        <dbReference type="EMBL" id="CAF4889574.1"/>
    </source>
</evidence>
<dbReference type="Proteomes" id="UP000681967">
    <property type="component" value="Unassembled WGS sequence"/>
</dbReference>
<dbReference type="EMBL" id="CAJOBH010164293">
    <property type="protein sequence ID" value="CAF4889574.1"/>
    <property type="molecule type" value="Genomic_DNA"/>
</dbReference>
<name>A0A8S3ED91_9BILA</name>
<reference evidence="2" key="1">
    <citation type="submission" date="2021-02" db="EMBL/GenBank/DDBJ databases">
        <authorList>
            <person name="Nowell W R."/>
        </authorList>
    </citation>
    <scope>NUCLEOTIDE SEQUENCE</scope>
</reference>
<protein>
    <submittedName>
        <fullName evidence="2">Uncharacterized protein</fullName>
    </submittedName>
</protein>
<dbReference type="Proteomes" id="UP000676336">
    <property type="component" value="Unassembled WGS sequence"/>
</dbReference>
<proteinExistence type="predicted"/>
<evidence type="ECO:0000313" key="2">
    <source>
        <dbReference type="EMBL" id="CAF5046857.1"/>
    </source>
</evidence>
<dbReference type="EMBL" id="CAJOBJ010233919">
    <property type="protein sequence ID" value="CAF5060986.1"/>
    <property type="molecule type" value="Genomic_DNA"/>
</dbReference>
<dbReference type="EMBL" id="CAJOBI010223359">
    <property type="protein sequence ID" value="CAF5046857.1"/>
    <property type="molecule type" value="Genomic_DNA"/>
</dbReference>
<sequence length="76" mass="9250">PSSFRYIHVGIPPFIETITDHTIRQRLIDQHKQILQDYKRRLLQLLMTMSEEIYSKIQTAFNRDMSLFWNYQHSLP</sequence>
<accession>A0A8S3ED91</accession>
<evidence type="ECO:0000313" key="4">
    <source>
        <dbReference type="Proteomes" id="UP000676336"/>
    </source>
</evidence>
<comment type="caution">
    <text evidence="2">The sequence shown here is derived from an EMBL/GenBank/DDBJ whole genome shotgun (WGS) entry which is preliminary data.</text>
</comment>
<dbReference type="AlphaFoldDB" id="A0A8S3ED91"/>
<feature type="non-terminal residue" evidence="2">
    <location>
        <position position="1"/>
    </location>
</feature>